<organism evidence="8 9">
    <name type="scientific">Veillonella rodentium</name>
    <dbReference type="NCBI Taxonomy" id="248315"/>
    <lineage>
        <taxon>Bacteria</taxon>
        <taxon>Bacillati</taxon>
        <taxon>Bacillota</taxon>
        <taxon>Negativicutes</taxon>
        <taxon>Veillonellales</taxon>
        <taxon>Veillonellaceae</taxon>
        <taxon>Veillonella</taxon>
    </lineage>
</organism>
<sequence>MKSGVTDMKEHTIYLGGGCFWGLQAYIRKIKGVISTEVGYANGPTPTYEEVCHDSGHVEALKVVFDEDTLSLDHLLQYFLRAVDPFSVNKQGGDEGIQYRTGIYYTAMEDRDIIYATLARAQSFESKPFAIEVLPLENYYSAEEYHQDYLDKNPTGYCHIPLDLSLEPLIDDTSYTKPTQNELKALSSQEYEVTQNAATDPPFSHELTDEFKSGIYVDITTGEPLFVSSHKFNSHCGWPNFTKPIAKDVIRYYQDPSHGMNRIEVRSRIGNAHLGHVFEDGPNGSLRYCINGSALRFIPKEDLKGSKYEYLFPYVED</sequence>
<evidence type="ECO:0000313" key="9">
    <source>
        <dbReference type="Proteomes" id="UP000214973"/>
    </source>
</evidence>
<dbReference type="SUPFAM" id="SSF51316">
    <property type="entry name" value="Mss4-like"/>
    <property type="match status" value="1"/>
</dbReference>
<dbReference type="EC" id="1.8.4.11" evidence="6"/>
<dbReference type="GO" id="GO:0033744">
    <property type="term" value="F:L-methionine:thioredoxin-disulfide S-oxidoreductase activity"/>
    <property type="evidence" value="ECO:0007669"/>
    <property type="project" value="RHEA"/>
</dbReference>
<evidence type="ECO:0000256" key="5">
    <source>
        <dbReference type="ARBA" id="ARBA00048782"/>
    </source>
</evidence>
<feature type="domain" description="MsrB" evidence="7">
    <location>
        <begin position="179"/>
        <end position="300"/>
    </location>
</feature>
<keyword evidence="2" id="KW-0511">Multifunctional enzyme</keyword>
<protein>
    <recommendedName>
        <fullName evidence="6">Peptide methionine sulfoxide reductase MsrA</fullName>
        <shortName evidence="6">Protein-methionine-S-oxide reductase</shortName>
        <ecNumber evidence="6">1.8.4.11</ecNumber>
    </recommendedName>
    <alternativeName>
        <fullName evidence="6">Peptide-methionine (S)-S-oxide reductase</fullName>
        <shortName evidence="6">Peptide Met(O) reductase</shortName>
    </alternativeName>
</protein>
<dbReference type="SUPFAM" id="SSF55068">
    <property type="entry name" value="Peptide methionine sulfoxide reductase"/>
    <property type="match status" value="1"/>
</dbReference>
<gene>
    <name evidence="8" type="primary">msrAB1</name>
    <name evidence="6" type="synonym">msrA</name>
    <name evidence="8" type="ORF">SAMEA44547418_00643</name>
</gene>
<dbReference type="InterPro" id="IPR002579">
    <property type="entry name" value="Met_Sox_Rdtase_MsrB_dom"/>
</dbReference>
<dbReference type="PROSITE" id="PS51790">
    <property type="entry name" value="MSRB"/>
    <property type="match status" value="1"/>
</dbReference>
<dbReference type="GO" id="GO:0033743">
    <property type="term" value="F:peptide-methionine (R)-S-oxide reductase activity"/>
    <property type="evidence" value="ECO:0007669"/>
    <property type="project" value="UniProtKB-EC"/>
</dbReference>
<evidence type="ECO:0000313" key="8">
    <source>
        <dbReference type="EMBL" id="SNV61096.1"/>
    </source>
</evidence>
<dbReference type="Pfam" id="PF01625">
    <property type="entry name" value="PMSR"/>
    <property type="match status" value="1"/>
</dbReference>
<evidence type="ECO:0000256" key="6">
    <source>
        <dbReference type="HAMAP-Rule" id="MF_01401"/>
    </source>
</evidence>
<dbReference type="NCBIfam" id="TIGR00401">
    <property type="entry name" value="msrA"/>
    <property type="match status" value="1"/>
</dbReference>
<dbReference type="Gene3D" id="2.170.150.20">
    <property type="entry name" value="Peptide methionine sulfoxide reductase"/>
    <property type="match status" value="1"/>
</dbReference>
<dbReference type="InterPro" id="IPR002569">
    <property type="entry name" value="Met_Sox_Rdtase_MsrA_dom"/>
</dbReference>
<dbReference type="PANTHER" id="PTHR42799">
    <property type="entry name" value="MITOCHONDRIAL PEPTIDE METHIONINE SULFOXIDE REDUCTASE"/>
    <property type="match status" value="1"/>
</dbReference>
<evidence type="ECO:0000256" key="1">
    <source>
        <dbReference type="ARBA" id="ARBA00023002"/>
    </source>
</evidence>
<dbReference type="Gene3D" id="3.30.1060.10">
    <property type="entry name" value="Peptide methionine sulphoxide reductase MsrA"/>
    <property type="match status" value="1"/>
</dbReference>
<dbReference type="InterPro" id="IPR036509">
    <property type="entry name" value="Met_Sox_Rdtase_MsrA_sf"/>
</dbReference>
<proteinExistence type="inferred from homology"/>
<evidence type="ECO:0000256" key="2">
    <source>
        <dbReference type="ARBA" id="ARBA00023268"/>
    </source>
</evidence>
<dbReference type="Proteomes" id="UP000214973">
    <property type="component" value="Chromosome 1"/>
</dbReference>
<comment type="catalytic activity">
    <reaction evidence="5 6">
        <text>[thioredoxin]-disulfide + L-methionine + H2O = L-methionine (S)-S-oxide + [thioredoxin]-dithiol</text>
        <dbReference type="Rhea" id="RHEA:19993"/>
        <dbReference type="Rhea" id="RHEA-COMP:10698"/>
        <dbReference type="Rhea" id="RHEA-COMP:10700"/>
        <dbReference type="ChEBI" id="CHEBI:15377"/>
        <dbReference type="ChEBI" id="CHEBI:29950"/>
        <dbReference type="ChEBI" id="CHEBI:50058"/>
        <dbReference type="ChEBI" id="CHEBI:57844"/>
        <dbReference type="ChEBI" id="CHEBI:58772"/>
        <dbReference type="EC" id="1.8.4.11"/>
    </reaction>
</comment>
<evidence type="ECO:0000256" key="4">
    <source>
        <dbReference type="ARBA" id="ARBA00048488"/>
    </source>
</evidence>
<dbReference type="NCBIfam" id="TIGR00357">
    <property type="entry name" value="peptide-methionine (R)-S-oxide reductase MsrB"/>
    <property type="match status" value="1"/>
</dbReference>
<dbReference type="GO" id="GO:0005737">
    <property type="term" value="C:cytoplasm"/>
    <property type="evidence" value="ECO:0007669"/>
    <property type="project" value="TreeGrafter"/>
</dbReference>
<dbReference type="GO" id="GO:0034599">
    <property type="term" value="P:cellular response to oxidative stress"/>
    <property type="evidence" value="ECO:0007669"/>
    <property type="project" value="TreeGrafter"/>
</dbReference>
<dbReference type="GO" id="GO:0008113">
    <property type="term" value="F:peptide-methionine (S)-S-oxide reductase activity"/>
    <property type="evidence" value="ECO:0007669"/>
    <property type="project" value="UniProtKB-UniRule"/>
</dbReference>
<dbReference type="InterPro" id="IPR050162">
    <property type="entry name" value="MsrA_MetSO_reductase"/>
</dbReference>
<reference evidence="8 9" key="1">
    <citation type="submission" date="2017-06" db="EMBL/GenBank/DDBJ databases">
        <authorList>
            <consortium name="Pathogen Informatics"/>
        </authorList>
    </citation>
    <scope>NUCLEOTIDE SEQUENCE [LARGE SCALE GENOMIC DNA]</scope>
    <source>
        <strain evidence="8 9">NCTC12018</strain>
    </source>
</reference>
<keyword evidence="1 6" id="KW-0560">Oxidoreductase</keyword>
<dbReference type="AlphaFoldDB" id="A0A239YRT9"/>
<evidence type="ECO:0000259" key="7">
    <source>
        <dbReference type="PROSITE" id="PS51790"/>
    </source>
</evidence>
<comment type="catalytic activity">
    <reaction evidence="3 6">
        <text>L-methionyl-[protein] + [thioredoxin]-disulfide + H2O = L-methionyl-(S)-S-oxide-[protein] + [thioredoxin]-dithiol</text>
        <dbReference type="Rhea" id="RHEA:14217"/>
        <dbReference type="Rhea" id="RHEA-COMP:10698"/>
        <dbReference type="Rhea" id="RHEA-COMP:10700"/>
        <dbReference type="Rhea" id="RHEA-COMP:12313"/>
        <dbReference type="Rhea" id="RHEA-COMP:12315"/>
        <dbReference type="ChEBI" id="CHEBI:15377"/>
        <dbReference type="ChEBI" id="CHEBI:16044"/>
        <dbReference type="ChEBI" id="CHEBI:29950"/>
        <dbReference type="ChEBI" id="CHEBI:44120"/>
        <dbReference type="ChEBI" id="CHEBI:50058"/>
        <dbReference type="EC" id="1.8.4.11"/>
    </reaction>
</comment>
<dbReference type="Pfam" id="PF01641">
    <property type="entry name" value="SelR"/>
    <property type="match status" value="1"/>
</dbReference>
<evidence type="ECO:0000256" key="3">
    <source>
        <dbReference type="ARBA" id="ARBA00047806"/>
    </source>
</evidence>
<dbReference type="KEGG" id="vrm:44547418_00643"/>
<accession>A0A239YRT9</accession>
<dbReference type="InterPro" id="IPR011057">
    <property type="entry name" value="Mss4-like_sf"/>
</dbReference>
<keyword evidence="9" id="KW-1185">Reference proteome</keyword>
<feature type="active site" evidence="6">
    <location>
        <position position="19"/>
    </location>
</feature>
<dbReference type="EMBL" id="LT906470">
    <property type="protein sequence ID" value="SNV61096.1"/>
    <property type="molecule type" value="Genomic_DNA"/>
</dbReference>
<comment type="catalytic activity">
    <reaction evidence="4">
        <text>L-methionyl-[protein] + [thioredoxin]-disulfide + H2O = L-methionyl-(R)-S-oxide-[protein] + [thioredoxin]-dithiol</text>
        <dbReference type="Rhea" id="RHEA:24164"/>
        <dbReference type="Rhea" id="RHEA-COMP:10698"/>
        <dbReference type="Rhea" id="RHEA-COMP:10700"/>
        <dbReference type="Rhea" id="RHEA-COMP:12313"/>
        <dbReference type="Rhea" id="RHEA-COMP:12314"/>
        <dbReference type="ChEBI" id="CHEBI:15377"/>
        <dbReference type="ChEBI" id="CHEBI:16044"/>
        <dbReference type="ChEBI" id="CHEBI:29950"/>
        <dbReference type="ChEBI" id="CHEBI:45764"/>
        <dbReference type="ChEBI" id="CHEBI:50058"/>
        <dbReference type="EC" id="1.8.4.12"/>
    </reaction>
</comment>
<comment type="similarity">
    <text evidence="6">Belongs to the MsrA Met sulfoxide reductase family.</text>
</comment>
<dbReference type="HAMAP" id="MF_01401">
    <property type="entry name" value="MsrA"/>
    <property type="match status" value="1"/>
</dbReference>
<dbReference type="PANTHER" id="PTHR42799:SF2">
    <property type="entry name" value="MITOCHONDRIAL PEPTIDE METHIONINE SULFOXIDE REDUCTASE"/>
    <property type="match status" value="1"/>
</dbReference>
<comment type="function">
    <text evidence="6">Has an important function as a repair enzyme for proteins that have been inactivated by oxidation. Catalyzes the reversible oxidation-reduction of methionine sulfoxide in proteins to methionine.</text>
</comment>
<name>A0A239YRT9_9FIRM</name>